<dbReference type="Pfam" id="PF16316">
    <property type="entry name" value="DUF4956"/>
    <property type="match status" value="1"/>
</dbReference>
<evidence type="ECO:0000313" key="4">
    <source>
        <dbReference type="Proteomes" id="UP000318053"/>
    </source>
</evidence>
<feature type="transmembrane region" description="Helical" evidence="2">
    <location>
        <begin position="71"/>
        <end position="88"/>
    </location>
</feature>
<feature type="region of interest" description="Disordered" evidence="1">
    <location>
        <begin position="147"/>
        <end position="168"/>
    </location>
</feature>
<keyword evidence="2" id="KW-1133">Transmembrane helix</keyword>
<keyword evidence="2" id="KW-0812">Transmembrane</keyword>
<evidence type="ECO:0000256" key="2">
    <source>
        <dbReference type="SAM" id="Phobius"/>
    </source>
</evidence>
<keyword evidence="4" id="KW-1185">Reference proteome</keyword>
<reference evidence="3 4" key="1">
    <citation type="submission" date="2019-02" db="EMBL/GenBank/DDBJ databases">
        <title>Deep-cultivation of Planctomycetes and their phenomic and genomic characterization uncovers novel biology.</title>
        <authorList>
            <person name="Wiegand S."/>
            <person name="Jogler M."/>
            <person name="Boedeker C."/>
            <person name="Pinto D."/>
            <person name="Vollmers J."/>
            <person name="Rivas-Marin E."/>
            <person name="Kohn T."/>
            <person name="Peeters S.H."/>
            <person name="Heuer A."/>
            <person name="Rast P."/>
            <person name="Oberbeckmann S."/>
            <person name="Bunk B."/>
            <person name="Jeske O."/>
            <person name="Meyerdierks A."/>
            <person name="Storesund J.E."/>
            <person name="Kallscheuer N."/>
            <person name="Luecker S."/>
            <person name="Lage O.M."/>
            <person name="Pohl T."/>
            <person name="Merkel B.J."/>
            <person name="Hornburger P."/>
            <person name="Mueller R.-W."/>
            <person name="Bruemmer F."/>
            <person name="Labrenz M."/>
            <person name="Spormann A.M."/>
            <person name="Op Den Camp H."/>
            <person name="Overmann J."/>
            <person name="Amann R."/>
            <person name="Jetten M.S.M."/>
            <person name="Mascher T."/>
            <person name="Medema M.H."/>
            <person name="Devos D.P."/>
            <person name="Kaster A.-K."/>
            <person name="Ovreas L."/>
            <person name="Rohde M."/>
            <person name="Galperin M.Y."/>
            <person name="Jogler C."/>
        </authorList>
    </citation>
    <scope>NUCLEOTIDE SEQUENCE [LARGE SCALE GENOMIC DNA]</scope>
    <source>
        <strain evidence="3 4">CA85</strain>
    </source>
</reference>
<evidence type="ECO:0008006" key="5">
    <source>
        <dbReference type="Google" id="ProtNLM"/>
    </source>
</evidence>
<protein>
    <recommendedName>
        <fullName evidence="5">DUF4956 domain-containing protein</fullName>
    </recommendedName>
</protein>
<dbReference type="AlphaFoldDB" id="A0A5C5X8G1"/>
<dbReference type="EMBL" id="SJPK01000011">
    <property type="protein sequence ID" value="TWT59296.1"/>
    <property type="molecule type" value="Genomic_DNA"/>
</dbReference>
<sequence>MLMEFLDIPLYDDDIFKMLVRFGVNLFFLSIVVVFAIYPNQRERSFAFTAVMLNVTVFFICFTLKKLEIDIGMALGLFAIFGVLRYRTDAICTKEMTYLFVVIGIAVINSLANRKTSYAEIALVNTLIVAAVMLKEWVIGRVPPEQDALSKSKKNGNGDGTGNANGKPTKYTIEYDKVQWLGSEMRQVMLDDLRSRTGMDIARVQIKSVNLGQNTATLCVWCHEPPT</sequence>
<dbReference type="Proteomes" id="UP000318053">
    <property type="component" value="Unassembled WGS sequence"/>
</dbReference>
<proteinExistence type="predicted"/>
<feature type="transmembrane region" description="Helical" evidence="2">
    <location>
        <begin position="20"/>
        <end position="38"/>
    </location>
</feature>
<name>A0A5C5X8G1_9BACT</name>
<accession>A0A5C5X8G1</accession>
<organism evidence="3 4">
    <name type="scientific">Allorhodopirellula solitaria</name>
    <dbReference type="NCBI Taxonomy" id="2527987"/>
    <lineage>
        <taxon>Bacteria</taxon>
        <taxon>Pseudomonadati</taxon>
        <taxon>Planctomycetota</taxon>
        <taxon>Planctomycetia</taxon>
        <taxon>Pirellulales</taxon>
        <taxon>Pirellulaceae</taxon>
        <taxon>Allorhodopirellula</taxon>
    </lineage>
</organism>
<gene>
    <name evidence="3" type="ORF">CA85_39920</name>
</gene>
<keyword evidence="2" id="KW-0472">Membrane</keyword>
<comment type="caution">
    <text evidence="3">The sequence shown here is derived from an EMBL/GenBank/DDBJ whole genome shotgun (WGS) entry which is preliminary data.</text>
</comment>
<dbReference type="InterPro" id="IPR032531">
    <property type="entry name" value="DUF4956"/>
</dbReference>
<evidence type="ECO:0000256" key="1">
    <source>
        <dbReference type="SAM" id="MobiDB-lite"/>
    </source>
</evidence>
<feature type="transmembrane region" description="Helical" evidence="2">
    <location>
        <begin position="45"/>
        <end position="65"/>
    </location>
</feature>
<evidence type="ECO:0000313" key="3">
    <source>
        <dbReference type="EMBL" id="TWT59296.1"/>
    </source>
</evidence>